<feature type="transmembrane region" description="Helical" evidence="1">
    <location>
        <begin position="123"/>
        <end position="141"/>
    </location>
</feature>
<organism evidence="2 3">
    <name type="scientific">Pseudomonas tehranensis</name>
    <dbReference type="NCBI Taxonomy" id="2745502"/>
    <lineage>
        <taxon>Bacteria</taxon>
        <taxon>Pseudomonadati</taxon>
        <taxon>Pseudomonadota</taxon>
        <taxon>Gammaproteobacteria</taxon>
        <taxon>Pseudomonadales</taxon>
        <taxon>Pseudomonadaceae</taxon>
        <taxon>Pseudomonas</taxon>
    </lineage>
</organism>
<evidence type="ECO:0000256" key="1">
    <source>
        <dbReference type="SAM" id="Phobius"/>
    </source>
</evidence>
<keyword evidence="3" id="KW-1185">Reference proteome</keyword>
<evidence type="ECO:0000313" key="2">
    <source>
        <dbReference type="EMBL" id="MBC3346189.1"/>
    </source>
</evidence>
<name>A0ABR6UNI0_9PSED</name>
<keyword evidence="1" id="KW-0472">Membrane</keyword>
<sequence>MQEEIIELYRQLRTSQDKYAYFLLAAVGASIAFALNQTQGLSLKSSQIPLAISILLWGFSFFFGCRHLQYVSSTLYTNIEMLKIESGRHPQVGNHPQALAAASEGVRSAIESNSETSNNLAKLQFSLLIAGVVFYISWHTLEMWLRSNA</sequence>
<dbReference type="EMBL" id="JABWQV010000018">
    <property type="protein sequence ID" value="MBC3346189.1"/>
    <property type="molecule type" value="Genomic_DNA"/>
</dbReference>
<keyword evidence="1" id="KW-0812">Transmembrane</keyword>
<accession>A0ABR6UNI0</accession>
<proteinExistence type="predicted"/>
<dbReference type="RefSeq" id="WP_186654650.1">
    <property type="nucleotide sequence ID" value="NZ_JABWQV010000018.1"/>
</dbReference>
<gene>
    <name evidence="2" type="ORF">HU811_06030</name>
</gene>
<protein>
    <submittedName>
        <fullName evidence="2">Uncharacterized protein</fullName>
    </submittedName>
</protein>
<dbReference type="Proteomes" id="UP000617171">
    <property type="component" value="Unassembled WGS sequence"/>
</dbReference>
<evidence type="ECO:0000313" key="3">
    <source>
        <dbReference type="Proteomes" id="UP000617171"/>
    </source>
</evidence>
<feature type="transmembrane region" description="Helical" evidence="1">
    <location>
        <begin position="19"/>
        <end position="36"/>
    </location>
</feature>
<comment type="caution">
    <text evidence="2">The sequence shown here is derived from an EMBL/GenBank/DDBJ whole genome shotgun (WGS) entry which is preliminary data.</text>
</comment>
<feature type="transmembrane region" description="Helical" evidence="1">
    <location>
        <begin position="48"/>
        <end position="69"/>
    </location>
</feature>
<keyword evidence="1" id="KW-1133">Transmembrane helix</keyword>
<reference evidence="2 3" key="1">
    <citation type="journal article" date="2020" name="Microorganisms">
        <title>Reliable Identification of Environmental Pseudomonas Isolates Using the rpoD Gene.</title>
        <authorList>
            <consortium name="The Broad Institute Genome Sequencing Platform"/>
            <person name="Girard L."/>
            <person name="Lood C."/>
            <person name="Rokni-Zadeh H."/>
            <person name="van Noort V."/>
            <person name="Lavigne R."/>
            <person name="De Mot R."/>
        </authorList>
    </citation>
    <scope>NUCLEOTIDE SEQUENCE [LARGE SCALE GENOMIC DNA]</scope>
    <source>
        <strain evidence="2 3">SWRI196</strain>
    </source>
</reference>